<dbReference type="EMBL" id="JAMKPW020000007">
    <property type="protein sequence ID" value="KAK8216850.1"/>
    <property type="molecule type" value="Genomic_DNA"/>
</dbReference>
<keyword evidence="1" id="KW-0695">RNA-directed DNA polymerase</keyword>
<gene>
    <name evidence="1" type="primary">EST2</name>
    <name evidence="1" type="ORF">M8818_001813</name>
</gene>
<keyword evidence="1" id="KW-0808">Transferase</keyword>
<name>A0ACC3SJE4_9PEZI</name>
<proteinExistence type="predicted"/>
<accession>A0ACC3SJE4</accession>
<keyword evidence="2" id="KW-1185">Reference proteome</keyword>
<evidence type="ECO:0000313" key="1">
    <source>
        <dbReference type="EMBL" id="KAK8216850.1"/>
    </source>
</evidence>
<dbReference type="Proteomes" id="UP001320706">
    <property type="component" value="Unassembled WGS sequence"/>
</dbReference>
<reference evidence="1" key="1">
    <citation type="submission" date="2024-02" db="EMBL/GenBank/DDBJ databases">
        <title>Metagenome Assembled Genome of Zalaria obscura JY119.</title>
        <authorList>
            <person name="Vighnesh L."/>
            <person name="Jagadeeshwari U."/>
            <person name="Venkata Ramana C."/>
            <person name="Sasikala C."/>
        </authorList>
    </citation>
    <scope>NUCLEOTIDE SEQUENCE</scope>
    <source>
        <strain evidence="1">JY119</strain>
    </source>
</reference>
<sequence length="972" mass="110484">MKRKRGNRPSQTPCKRAKTGDGAESLPDRKLLLLYYPQVLTLREYLLSKIGKSSKKRRRYVAHYGLPSALEHGSVEEDESVRKLLDSTFIAVPATVQDHVWSKQDPELEVFSQQRLESTPGATLSQGSLTQSEIVDFVIWLLFRRCQSTHKPAHMLCHGFLRASSVSVTGQNVSMATGIPGIHAYSYNSHVEKLRTGPWKTLPTILGSEGDRILVNMFAYCGIYLPVEAGTENIEQLSGKEPLSRSTNGPIAESANTATYQSIRLVRHRMLYGKPVLNSNGNVTFGLRHIHIFNRKHNVSDRSETIHIMKYIFPRQFGLHNVFTSEVDTRETSQAFKDYTLREHEIMRAALKHKPGRPVACPGQIADSKLPKRLRGAAEQLINALRWLNHPNQQPDRPISRTDFDKRREILAELIYYMFDSFLIPLISASFHVTESSVNRSQLYYFRHDVWKRMAEPAMTNLKTSMFEEMTPAQMKKLMTRRSLGTSQVRLLPKATGLRPIINLRRRVQTRVNGELVLGKSINSVLTPAFNALNYEKTHAPDRLGSSLFSASDIFPRLQRFRASLQQQGLSTQPLYFAKVDVQSCFDTIPQKELMQLLGSLFTAHKYSISRHAEGRILHGEQSTRHGLVPKAAWKFLSKAHAHAQGHGRDVHVSSALASAAERRRTVFVDAIIQKHESRLKILELLREHVERNVVQIGKRYYRQREGIPQGSIVSSLLCSFFYAELERDVLGFTQLHKGTVLLRLIDDFLLVSTSLDVARRFVTVMHKGVPQYGLQVKREKTRTNFDVSGEGLGFAGLPQITDFPYCGYAIDTVNLNIVKDEARRRHNNNAAAVTVEYSKLPGQSFYRKTLNFLLHCSMLKLHMHAMLLSTAHNDVETVLLNLYRGFLDTAERCFQYMRSLAADKHPPARLVIIGNQSEADLAFLLSLTRCVAETVDDLIELAFVLMKRKRCRKQEDVAPYECAVTKTQTRW</sequence>
<keyword evidence="1" id="KW-0548">Nucleotidyltransferase</keyword>
<comment type="caution">
    <text evidence="1">The sequence shown here is derived from an EMBL/GenBank/DDBJ whole genome shotgun (WGS) entry which is preliminary data.</text>
</comment>
<evidence type="ECO:0000313" key="2">
    <source>
        <dbReference type="Proteomes" id="UP001320706"/>
    </source>
</evidence>
<organism evidence="1 2">
    <name type="scientific">Zalaria obscura</name>
    <dbReference type="NCBI Taxonomy" id="2024903"/>
    <lineage>
        <taxon>Eukaryota</taxon>
        <taxon>Fungi</taxon>
        <taxon>Dikarya</taxon>
        <taxon>Ascomycota</taxon>
        <taxon>Pezizomycotina</taxon>
        <taxon>Dothideomycetes</taxon>
        <taxon>Dothideomycetidae</taxon>
        <taxon>Dothideales</taxon>
        <taxon>Zalariaceae</taxon>
        <taxon>Zalaria</taxon>
    </lineage>
</organism>
<protein>
    <submittedName>
        <fullName evidence="1">Telomerase reverse transcriptase</fullName>
        <ecNumber evidence="1">2.7.7.49</ecNumber>
    </submittedName>
</protein>
<dbReference type="EC" id="2.7.7.49" evidence="1"/>